<dbReference type="RefSeq" id="WP_331786165.1">
    <property type="nucleotide sequence ID" value="NZ_JAVFKM010000004.1"/>
</dbReference>
<keyword evidence="4" id="KW-0274">FAD</keyword>
<evidence type="ECO:0000313" key="8">
    <source>
        <dbReference type="EMBL" id="MEF3113540.1"/>
    </source>
</evidence>
<evidence type="ECO:0000256" key="5">
    <source>
        <dbReference type="ARBA" id="ARBA00023002"/>
    </source>
</evidence>
<evidence type="ECO:0000256" key="3">
    <source>
        <dbReference type="ARBA" id="ARBA00022630"/>
    </source>
</evidence>
<dbReference type="Pfam" id="PF05834">
    <property type="entry name" value="Lycopene_cycl"/>
    <property type="match status" value="1"/>
</dbReference>
<accession>A0ABU7WS18</accession>
<evidence type="ECO:0000256" key="2">
    <source>
        <dbReference type="ARBA" id="ARBA00010790"/>
    </source>
</evidence>
<dbReference type="Pfam" id="PF05199">
    <property type="entry name" value="GMC_oxred_C"/>
    <property type="match status" value="1"/>
</dbReference>
<name>A0ABU7WS18_9ACTN</name>
<dbReference type="InterPro" id="IPR007867">
    <property type="entry name" value="GMC_OxRtase_C"/>
</dbReference>
<dbReference type="InterPro" id="IPR036188">
    <property type="entry name" value="FAD/NAD-bd_sf"/>
</dbReference>
<dbReference type="Gene3D" id="3.50.50.60">
    <property type="entry name" value="FAD/NAD(P)-binding domain"/>
    <property type="match status" value="2"/>
</dbReference>
<dbReference type="Proteomes" id="UP001348265">
    <property type="component" value="Unassembled WGS sequence"/>
</dbReference>
<dbReference type="PANTHER" id="PTHR42784:SF1">
    <property type="entry name" value="PYRANOSE 2-OXIDASE"/>
    <property type="match status" value="1"/>
</dbReference>
<dbReference type="PANTHER" id="PTHR42784">
    <property type="entry name" value="PYRANOSE 2-OXIDASE"/>
    <property type="match status" value="1"/>
</dbReference>
<feature type="compositionally biased region" description="Basic and acidic residues" evidence="6">
    <location>
        <begin position="1"/>
        <end position="19"/>
    </location>
</feature>
<keyword evidence="5" id="KW-0560">Oxidoreductase</keyword>
<evidence type="ECO:0000256" key="4">
    <source>
        <dbReference type="ARBA" id="ARBA00022827"/>
    </source>
</evidence>
<feature type="region of interest" description="Disordered" evidence="6">
    <location>
        <begin position="1"/>
        <end position="46"/>
    </location>
</feature>
<evidence type="ECO:0000256" key="6">
    <source>
        <dbReference type="SAM" id="MobiDB-lite"/>
    </source>
</evidence>
<evidence type="ECO:0000256" key="1">
    <source>
        <dbReference type="ARBA" id="ARBA00001974"/>
    </source>
</evidence>
<comment type="similarity">
    <text evidence="2">Belongs to the GMC oxidoreductase family.</text>
</comment>
<organism evidence="8 9">
    <name type="scientific">Streptomyces chrestomyceticus</name>
    <dbReference type="NCBI Taxonomy" id="68185"/>
    <lineage>
        <taxon>Bacteria</taxon>
        <taxon>Bacillati</taxon>
        <taxon>Actinomycetota</taxon>
        <taxon>Actinomycetes</taxon>
        <taxon>Kitasatosporales</taxon>
        <taxon>Streptomycetaceae</taxon>
        <taxon>Streptomyces</taxon>
    </lineage>
</organism>
<keyword evidence="3" id="KW-0285">Flavoprotein</keyword>
<comment type="cofactor">
    <cofactor evidence="1">
        <name>FAD</name>
        <dbReference type="ChEBI" id="CHEBI:57692"/>
    </cofactor>
</comment>
<dbReference type="InterPro" id="IPR051473">
    <property type="entry name" value="P2Ox-like"/>
</dbReference>
<gene>
    <name evidence="8" type="ORF">RB636_10060</name>
</gene>
<evidence type="ECO:0000259" key="7">
    <source>
        <dbReference type="Pfam" id="PF05199"/>
    </source>
</evidence>
<sequence>MPKEPRNAKKPTGTDERTGPNEPAAPSRVGNPDGATKAHAAPAPGVPDSADIVIVGGGLAGLALAVELEQRSALRPVLLESGPDSGREHYRWTLDRATANSQWLTPESDRHAWRPYSTTDGSFTGIACLRRRLGGRSLYWHGSVLPIEPWALTADDWPQDVVRDLVDTWDDGPSLYGRVRERLAAWSSEGLADPSEMPVVRIGDRAFRRTPQAVRSAGQGGRWKAYSPLEHLTEDTRLYCDCHVLGVLTRGGETVGVRVRQHGEVREIRAPRVVLAAGTVESSRLAIQALVAEGALTEPELPGLVDKVAHGFVASLSSEETPAGLLAAAERGSFLMSSCGESLRSNMFLRTFVNRHGVVVADAYLMGEQRRGTSGTVRCDPDGDWPWPTHVTCGPGPEDERLAETQKDALALLWCQLSEAAGRGRSKLSFDPGLGSPDLPHRLTLAEELRKPVTPHTYSFPLGSEQHEAGTLPLGEVLDDRHQVRGVPGLFVAGPASFPRTGAANPVLTTLALAVRLADRLSTSD</sequence>
<protein>
    <submittedName>
        <fullName evidence="8">GMC oxidoreductase</fullName>
    </submittedName>
</protein>
<proteinExistence type="inferred from homology"/>
<evidence type="ECO:0000313" key="9">
    <source>
        <dbReference type="Proteomes" id="UP001348265"/>
    </source>
</evidence>
<comment type="caution">
    <text evidence="8">The sequence shown here is derived from an EMBL/GenBank/DDBJ whole genome shotgun (WGS) entry which is preliminary data.</text>
</comment>
<keyword evidence="9" id="KW-1185">Reference proteome</keyword>
<dbReference type="EMBL" id="JAVFKM010000004">
    <property type="protein sequence ID" value="MEF3113540.1"/>
    <property type="molecule type" value="Genomic_DNA"/>
</dbReference>
<feature type="domain" description="Glucose-methanol-choline oxidoreductase C-terminal" evidence="7">
    <location>
        <begin position="464"/>
        <end position="514"/>
    </location>
</feature>
<dbReference type="SUPFAM" id="SSF51905">
    <property type="entry name" value="FAD/NAD(P)-binding domain"/>
    <property type="match status" value="1"/>
</dbReference>
<reference evidence="8 9" key="1">
    <citation type="submission" date="2023-08" db="EMBL/GenBank/DDBJ databases">
        <authorList>
            <person name="Sharma P."/>
            <person name="Verma V."/>
            <person name="Mohan M.K."/>
            <person name="Dubey A.K."/>
        </authorList>
    </citation>
    <scope>NUCLEOTIDE SEQUENCE [LARGE SCALE GENOMIC DNA]</scope>
    <source>
        <strain evidence="8 9">ADP4</strain>
    </source>
</reference>